<evidence type="ECO:0000259" key="3">
    <source>
        <dbReference type="Pfam" id="PF00109"/>
    </source>
</evidence>
<gene>
    <name evidence="4" type="ORF">B8W66_22530</name>
</gene>
<reference evidence="4 5" key="1">
    <citation type="submission" date="2017-04" db="EMBL/GenBank/DDBJ databases">
        <title>The new phylogeny of genus Mycobacterium.</title>
        <authorList>
            <person name="Tortoli E."/>
            <person name="Trovato A."/>
            <person name="Cirillo D.M."/>
        </authorList>
    </citation>
    <scope>NUCLEOTIDE SEQUENCE [LARGE SCALE GENOMIC DNA]</scope>
    <source>
        <strain evidence="4 5">TBL 1200985</strain>
    </source>
</reference>
<protein>
    <submittedName>
        <fullName evidence="4">Polyketide synthase Pks15</fullName>
    </submittedName>
</protein>
<keyword evidence="5" id="KW-1185">Reference proteome</keyword>
<dbReference type="RefSeq" id="WP_207569181.1">
    <property type="nucleotide sequence ID" value="NZ_NCXP01000052.1"/>
</dbReference>
<evidence type="ECO:0000313" key="5">
    <source>
        <dbReference type="Proteomes" id="UP000193247"/>
    </source>
</evidence>
<dbReference type="InterPro" id="IPR014030">
    <property type="entry name" value="Ketoacyl_synth_N"/>
</dbReference>
<dbReference type="SUPFAM" id="SSF101173">
    <property type="entry name" value="Docking domain B of the erythromycin polyketide synthase (DEBS)"/>
    <property type="match status" value="1"/>
</dbReference>
<evidence type="ECO:0000256" key="2">
    <source>
        <dbReference type="SAM" id="Coils"/>
    </source>
</evidence>
<dbReference type="InterPro" id="IPR050091">
    <property type="entry name" value="PKS_NRPS_Biosynth_Enz"/>
</dbReference>
<dbReference type="STRING" id="1430326.B8W66_22530"/>
<feature type="coiled-coil region" evidence="2">
    <location>
        <begin position="1"/>
        <end position="31"/>
    </location>
</feature>
<sequence>MENEERLRKYLQKAANDLRKSNKRVRELERRAFEPVAVVGMACRFPGGVDSPDGLWEMVSEGRDVVSEFPSDRGWDFGRLSDPDRVGCVYA</sequence>
<dbReference type="Pfam" id="PF00109">
    <property type="entry name" value="ketoacyl-synt"/>
    <property type="match status" value="1"/>
</dbReference>
<dbReference type="InterPro" id="IPR016039">
    <property type="entry name" value="Thiolase-like"/>
</dbReference>
<keyword evidence="1" id="KW-0808">Transferase</keyword>
<keyword evidence="2" id="KW-0175">Coiled coil</keyword>
<dbReference type="EMBL" id="NCXP01000052">
    <property type="protein sequence ID" value="OSC36756.1"/>
    <property type="molecule type" value="Genomic_DNA"/>
</dbReference>
<accession>A0A1X2LP25</accession>
<dbReference type="InterPro" id="IPR036299">
    <property type="entry name" value="Polyketide_synth_docking_sf"/>
</dbReference>
<dbReference type="SUPFAM" id="SSF53901">
    <property type="entry name" value="Thiolase-like"/>
    <property type="match status" value="1"/>
</dbReference>
<dbReference type="GO" id="GO:0004312">
    <property type="term" value="F:fatty acid synthase activity"/>
    <property type="evidence" value="ECO:0007669"/>
    <property type="project" value="TreeGrafter"/>
</dbReference>
<feature type="domain" description="Beta-ketoacyl synthase-like N-terminal" evidence="3">
    <location>
        <begin position="34"/>
        <end position="85"/>
    </location>
</feature>
<organism evidence="4 5">
    <name type="scientific">Mycobacterium decipiens</name>
    <dbReference type="NCBI Taxonomy" id="1430326"/>
    <lineage>
        <taxon>Bacteria</taxon>
        <taxon>Bacillati</taxon>
        <taxon>Actinomycetota</taxon>
        <taxon>Actinomycetes</taxon>
        <taxon>Mycobacteriales</taxon>
        <taxon>Mycobacteriaceae</taxon>
        <taxon>Mycobacterium</taxon>
    </lineage>
</organism>
<dbReference type="PANTHER" id="PTHR43775">
    <property type="entry name" value="FATTY ACID SYNTHASE"/>
    <property type="match status" value="1"/>
</dbReference>
<dbReference type="Proteomes" id="UP000193247">
    <property type="component" value="Unassembled WGS sequence"/>
</dbReference>
<proteinExistence type="predicted"/>
<name>A0A1X2LP25_9MYCO</name>
<dbReference type="Gene3D" id="3.40.47.10">
    <property type="match status" value="1"/>
</dbReference>
<evidence type="ECO:0000313" key="4">
    <source>
        <dbReference type="EMBL" id="OSC36756.1"/>
    </source>
</evidence>
<dbReference type="PANTHER" id="PTHR43775:SF51">
    <property type="entry name" value="INACTIVE PHENOLPHTHIOCEROL SYNTHESIS POLYKETIDE SYNTHASE TYPE I PKS1-RELATED"/>
    <property type="match status" value="1"/>
</dbReference>
<feature type="non-terminal residue" evidence="4">
    <location>
        <position position="91"/>
    </location>
</feature>
<comment type="caution">
    <text evidence="4">The sequence shown here is derived from an EMBL/GenBank/DDBJ whole genome shotgun (WGS) entry which is preliminary data.</text>
</comment>
<dbReference type="AlphaFoldDB" id="A0A1X2LP25"/>
<evidence type="ECO:0000256" key="1">
    <source>
        <dbReference type="ARBA" id="ARBA00022679"/>
    </source>
</evidence>
<dbReference type="GO" id="GO:0006633">
    <property type="term" value="P:fatty acid biosynthetic process"/>
    <property type="evidence" value="ECO:0007669"/>
    <property type="project" value="TreeGrafter"/>
</dbReference>